<gene>
    <name evidence="2" type="ORF">LY79DRAFT_671017</name>
</gene>
<feature type="compositionally biased region" description="Low complexity" evidence="1">
    <location>
        <begin position="38"/>
        <end position="51"/>
    </location>
</feature>
<dbReference type="AlphaFoldDB" id="A0AAD8V1J8"/>
<feature type="region of interest" description="Disordered" evidence="1">
    <location>
        <begin position="1"/>
        <end position="51"/>
    </location>
</feature>
<protein>
    <submittedName>
        <fullName evidence="2">Uncharacterized protein</fullName>
    </submittedName>
</protein>
<keyword evidence="3" id="KW-1185">Reference proteome</keyword>
<name>A0AAD8V1J8_9PEZI</name>
<sequence length="207" mass="22717">MAARKTVPKATTARKTVPQTKTARKTVPKPAGTKNPVAKRTTTARNTPARRTAAHALSAALRNDEVPTDPRVLAAFGFDRCFSGPDRAHLSMVYAALMVDLGVRPHELNKWLAGAGDGDGDGRGEGEVGLKHVGERIRARFAAAKPGRLRPGPHLAWFRDHQYVWDDDAPGRAKAEAAARRMINKNLAALRKKVKKGERDEVFDWWS</sequence>
<accession>A0AAD8V1J8</accession>
<dbReference type="GeneID" id="85448099"/>
<comment type="caution">
    <text evidence="2">The sequence shown here is derived from an EMBL/GenBank/DDBJ whole genome shotgun (WGS) entry which is preliminary data.</text>
</comment>
<organism evidence="2 3">
    <name type="scientific">Colletotrichum navitas</name>
    <dbReference type="NCBI Taxonomy" id="681940"/>
    <lineage>
        <taxon>Eukaryota</taxon>
        <taxon>Fungi</taxon>
        <taxon>Dikarya</taxon>
        <taxon>Ascomycota</taxon>
        <taxon>Pezizomycotina</taxon>
        <taxon>Sordariomycetes</taxon>
        <taxon>Hypocreomycetidae</taxon>
        <taxon>Glomerellales</taxon>
        <taxon>Glomerellaceae</taxon>
        <taxon>Colletotrichum</taxon>
        <taxon>Colletotrichum graminicola species complex</taxon>
    </lineage>
</organism>
<evidence type="ECO:0000313" key="3">
    <source>
        <dbReference type="Proteomes" id="UP001230504"/>
    </source>
</evidence>
<evidence type="ECO:0000313" key="2">
    <source>
        <dbReference type="EMBL" id="KAK1585411.1"/>
    </source>
</evidence>
<dbReference type="Proteomes" id="UP001230504">
    <property type="component" value="Unassembled WGS sequence"/>
</dbReference>
<dbReference type="RefSeq" id="XP_060412435.1">
    <property type="nucleotide sequence ID" value="XM_060563859.1"/>
</dbReference>
<reference evidence="2" key="1">
    <citation type="submission" date="2021-06" db="EMBL/GenBank/DDBJ databases">
        <title>Comparative genomics, transcriptomics and evolutionary studies reveal genomic signatures of adaptation to plant cell wall in hemibiotrophic fungi.</title>
        <authorList>
            <consortium name="DOE Joint Genome Institute"/>
            <person name="Baroncelli R."/>
            <person name="Diaz J.F."/>
            <person name="Benocci T."/>
            <person name="Peng M."/>
            <person name="Battaglia E."/>
            <person name="Haridas S."/>
            <person name="Andreopoulos W."/>
            <person name="Labutti K."/>
            <person name="Pangilinan J."/>
            <person name="Floch G.L."/>
            <person name="Makela M.R."/>
            <person name="Henrissat B."/>
            <person name="Grigoriev I.V."/>
            <person name="Crouch J.A."/>
            <person name="De Vries R.P."/>
            <person name="Sukno S.A."/>
            <person name="Thon M.R."/>
        </authorList>
    </citation>
    <scope>NUCLEOTIDE SEQUENCE</scope>
    <source>
        <strain evidence="2">CBS 125086</strain>
    </source>
</reference>
<proteinExistence type="predicted"/>
<evidence type="ECO:0000256" key="1">
    <source>
        <dbReference type="SAM" id="MobiDB-lite"/>
    </source>
</evidence>
<dbReference type="EMBL" id="JAHLJV010000044">
    <property type="protein sequence ID" value="KAK1585411.1"/>
    <property type="molecule type" value="Genomic_DNA"/>
</dbReference>